<dbReference type="EMBL" id="CAJVQB010095403">
    <property type="protein sequence ID" value="CAG8849244.1"/>
    <property type="molecule type" value="Genomic_DNA"/>
</dbReference>
<protein>
    <submittedName>
        <fullName evidence="1">18673_t:CDS:1</fullName>
    </submittedName>
</protein>
<name>A0ABN7X6H8_GIGMA</name>
<evidence type="ECO:0000313" key="2">
    <source>
        <dbReference type="Proteomes" id="UP000789901"/>
    </source>
</evidence>
<comment type="caution">
    <text evidence="1">The sequence shown here is derived from an EMBL/GenBank/DDBJ whole genome shotgun (WGS) entry which is preliminary data.</text>
</comment>
<reference evidence="1 2" key="1">
    <citation type="submission" date="2021-06" db="EMBL/GenBank/DDBJ databases">
        <authorList>
            <person name="Kallberg Y."/>
            <person name="Tangrot J."/>
            <person name="Rosling A."/>
        </authorList>
    </citation>
    <scope>NUCLEOTIDE SEQUENCE [LARGE SCALE GENOMIC DNA]</scope>
    <source>
        <strain evidence="1 2">120-4 pot B 10/14</strain>
    </source>
</reference>
<evidence type="ECO:0000313" key="1">
    <source>
        <dbReference type="EMBL" id="CAG8849244.1"/>
    </source>
</evidence>
<gene>
    <name evidence="1" type="ORF">GMARGA_LOCUS39610</name>
</gene>
<feature type="non-terminal residue" evidence="1">
    <location>
        <position position="1"/>
    </location>
</feature>
<organism evidence="1 2">
    <name type="scientific">Gigaspora margarita</name>
    <dbReference type="NCBI Taxonomy" id="4874"/>
    <lineage>
        <taxon>Eukaryota</taxon>
        <taxon>Fungi</taxon>
        <taxon>Fungi incertae sedis</taxon>
        <taxon>Mucoromycota</taxon>
        <taxon>Glomeromycotina</taxon>
        <taxon>Glomeromycetes</taxon>
        <taxon>Diversisporales</taxon>
        <taxon>Gigasporaceae</taxon>
        <taxon>Gigaspora</taxon>
    </lineage>
</organism>
<dbReference type="Proteomes" id="UP000789901">
    <property type="component" value="Unassembled WGS sequence"/>
</dbReference>
<keyword evidence="2" id="KW-1185">Reference proteome</keyword>
<accession>A0ABN7X6H8</accession>
<sequence length="141" mass="16670">DPESNNIKPSLSKDDWKKKFIEQIRNPSYYEKTKPSLPNSKDPELWKKYQMNLSEYLEHSMYFEPILSELFLIDILISENPGNDDKVIINEYAKTMENSKNISKTKLSRDIDTNLYSFYKNKRKKSCNMRFARNLLVATSS</sequence>
<proteinExistence type="predicted"/>